<feature type="transmembrane region" description="Helical" evidence="1">
    <location>
        <begin position="36"/>
        <end position="59"/>
    </location>
</feature>
<keyword evidence="1" id="KW-1133">Transmembrane helix</keyword>
<feature type="transmembrane region" description="Helical" evidence="1">
    <location>
        <begin position="71"/>
        <end position="87"/>
    </location>
</feature>
<evidence type="ECO:0000313" key="2">
    <source>
        <dbReference type="EMBL" id="OGK30059.1"/>
    </source>
</evidence>
<evidence type="ECO:0000256" key="1">
    <source>
        <dbReference type="SAM" id="Phobius"/>
    </source>
</evidence>
<name>A0A1F7HFP7_9BACT</name>
<proteinExistence type="predicted"/>
<reference evidence="2 3" key="1">
    <citation type="journal article" date="2016" name="Nat. Commun.">
        <title>Thousands of microbial genomes shed light on interconnected biogeochemical processes in an aquifer system.</title>
        <authorList>
            <person name="Anantharaman K."/>
            <person name="Brown C.T."/>
            <person name="Hug L.A."/>
            <person name="Sharon I."/>
            <person name="Castelle C.J."/>
            <person name="Probst A.J."/>
            <person name="Thomas B.C."/>
            <person name="Singh A."/>
            <person name="Wilkins M.J."/>
            <person name="Karaoz U."/>
            <person name="Brodie E.L."/>
            <person name="Williams K.H."/>
            <person name="Hubbard S.S."/>
            <person name="Banfield J.F."/>
        </authorList>
    </citation>
    <scope>NUCLEOTIDE SEQUENCE [LARGE SCALE GENOMIC DNA]</scope>
</reference>
<feature type="transmembrane region" description="Helical" evidence="1">
    <location>
        <begin position="7"/>
        <end position="30"/>
    </location>
</feature>
<keyword evidence="1" id="KW-0812">Transmembrane</keyword>
<organism evidence="2 3">
    <name type="scientific">Candidatus Roizmanbacteria bacterium RIFCSPHIGHO2_02_FULL_43_11</name>
    <dbReference type="NCBI Taxonomy" id="1802043"/>
    <lineage>
        <taxon>Bacteria</taxon>
        <taxon>Candidatus Roizmaniibacteriota</taxon>
    </lineage>
</organism>
<gene>
    <name evidence="2" type="ORF">A3D08_01375</name>
</gene>
<sequence length="128" mass="13882">MYIKKFITYYVANAVVLYLVSVYASNFVVFGRSEIGAAQALLTTAFGLTLAAMLVDLVLRDFNIALQSDRYLTLELGVNIVTLYVLARTPLQSSVGVGITAFWVAILTGFGLSLAQFTVKSVTDKAKS</sequence>
<feature type="transmembrane region" description="Helical" evidence="1">
    <location>
        <begin position="99"/>
        <end position="119"/>
    </location>
</feature>
<dbReference type="AlphaFoldDB" id="A0A1F7HFP7"/>
<dbReference type="EMBL" id="MFZT01000035">
    <property type="protein sequence ID" value="OGK30059.1"/>
    <property type="molecule type" value="Genomic_DNA"/>
</dbReference>
<dbReference type="Proteomes" id="UP000178098">
    <property type="component" value="Unassembled WGS sequence"/>
</dbReference>
<evidence type="ECO:0000313" key="3">
    <source>
        <dbReference type="Proteomes" id="UP000178098"/>
    </source>
</evidence>
<keyword evidence="1" id="KW-0472">Membrane</keyword>
<protein>
    <submittedName>
        <fullName evidence="2">Uncharacterized protein</fullName>
    </submittedName>
</protein>
<accession>A0A1F7HFP7</accession>
<comment type="caution">
    <text evidence="2">The sequence shown here is derived from an EMBL/GenBank/DDBJ whole genome shotgun (WGS) entry which is preliminary data.</text>
</comment>